<evidence type="ECO:0000256" key="7">
    <source>
        <dbReference type="ARBA" id="ARBA00022763"/>
    </source>
</evidence>
<feature type="binding site" evidence="15">
    <location>
        <position position="318"/>
    </location>
    <ligand>
        <name>NAD(+)</name>
        <dbReference type="ChEBI" id="CHEBI:57540"/>
    </ligand>
</feature>
<dbReference type="Pfam" id="PF03120">
    <property type="entry name" value="OB_DNA_ligase"/>
    <property type="match status" value="1"/>
</dbReference>
<feature type="binding site" evidence="15">
    <location>
        <position position="143"/>
    </location>
    <ligand>
        <name>NAD(+)</name>
        <dbReference type="ChEBI" id="CHEBI:57540"/>
    </ligand>
</feature>
<comment type="cofactor">
    <cofactor evidence="15">
        <name>Mg(2+)</name>
        <dbReference type="ChEBI" id="CHEBI:18420"/>
    </cofactor>
    <cofactor evidence="15">
        <name>Mn(2+)</name>
        <dbReference type="ChEBI" id="CHEBI:29035"/>
    </cofactor>
</comment>
<evidence type="ECO:0000256" key="5">
    <source>
        <dbReference type="ARBA" id="ARBA00022705"/>
    </source>
</evidence>
<evidence type="ECO:0000313" key="18">
    <source>
        <dbReference type="EMBL" id="BAS28641.1"/>
    </source>
</evidence>
<dbReference type="Gene3D" id="1.10.150.20">
    <property type="entry name" value="5' to 3' exonuclease, C-terminal subdomain"/>
    <property type="match status" value="2"/>
</dbReference>
<evidence type="ECO:0000256" key="9">
    <source>
        <dbReference type="ARBA" id="ARBA00022842"/>
    </source>
</evidence>
<feature type="binding site" evidence="15">
    <location>
        <position position="412"/>
    </location>
    <ligand>
        <name>Zn(2+)</name>
        <dbReference type="ChEBI" id="CHEBI:29105"/>
    </ligand>
</feature>
<dbReference type="EC" id="6.5.1.2" evidence="2 15"/>
<dbReference type="InterPro" id="IPR001357">
    <property type="entry name" value="BRCT_dom"/>
</dbReference>
<dbReference type="NCBIfam" id="TIGR00575">
    <property type="entry name" value="dnlj"/>
    <property type="match status" value="1"/>
</dbReference>
<dbReference type="InterPro" id="IPR033136">
    <property type="entry name" value="DNA_ligase_CS"/>
</dbReference>
<dbReference type="RefSeq" id="WP_068139292.1">
    <property type="nucleotide sequence ID" value="NZ_AP014924.1"/>
</dbReference>
<dbReference type="InterPro" id="IPR004149">
    <property type="entry name" value="Znf_DNAligase_C4"/>
</dbReference>
<dbReference type="OrthoDB" id="9759736at2"/>
<keyword evidence="9 15" id="KW-0460">Magnesium</keyword>
<keyword evidence="8 15" id="KW-0862">Zinc</keyword>
<evidence type="ECO:0000256" key="15">
    <source>
        <dbReference type="HAMAP-Rule" id="MF_01588"/>
    </source>
</evidence>
<dbReference type="NCBIfam" id="NF005932">
    <property type="entry name" value="PRK07956.1"/>
    <property type="match status" value="1"/>
</dbReference>
<protein>
    <recommendedName>
        <fullName evidence="3 15">DNA ligase</fullName>
        <ecNumber evidence="2 15">6.5.1.2</ecNumber>
    </recommendedName>
    <alternativeName>
        <fullName evidence="15">Polydeoxyribonucleotide synthase [NAD(+)]</fullName>
    </alternativeName>
</protein>
<dbReference type="Pfam" id="PF03119">
    <property type="entry name" value="DNA_ligase_ZBD"/>
    <property type="match status" value="1"/>
</dbReference>
<evidence type="ECO:0000256" key="14">
    <source>
        <dbReference type="ARBA" id="ARBA00060881"/>
    </source>
</evidence>
<dbReference type="PROSITE" id="PS01056">
    <property type="entry name" value="DNA_LIGASE_N2"/>
    <property type="match status" value="1"/>
</dbReference>
<comment type="similarity">
    <text evidence="14 15">Belongs to the NAD-dependent DNA ligase family. LigA subfamily.</text>
</comment>
<dbReference type="InterPro" id="IPR004150">
    <property type="entry name" value="NAD_DNA_ligase_OB"/>
</dbReference>
<comment type="caution">
    <text evidence="15">Lacks conserved residue(s) required for the propagation of feature annotation.</text>
</comment>
<dbReference type="InterPro" id="IPR041663">
    <property type="entry name" value="DisA/LigA_HHH"/>
</dbReference>
<keyword evidence="19" id="KW-1185">Reference proteome</keyword>
<dbReference type="Pfam" id="PF00533">
    <property type="entry name" value="BRCT"/>
    <property type="match status" value="1"/>
</dbReference>
<dbReference type="PROSITE" id="PS50172">
    <property type="entry name" value="BRCT"/>
    <property type="match status" value="1"/>
</dbReference>
<evidence type="ECO:0000259" key="17">
    <source>
        <dbReference type="PROSITE" id="PS50172"/>
    </source>
</evidence>
<comment type="catalytic activity">
    <reaction evidence="13 15 16">
        <text>NAD(+) + (deoxyribonucleotide)n-3'-hydroxyl + 5'-phospho-(deoxyribonucleotide)m = (deoxyribonucleotide)n+m + AMP + beta-nicotinamide D-nucleotide.</text>
        <dbReference type="EC" id="6.5.1.2"/>
    </reaction>
</comment>
<evidence type="ECO:0000256" key="16">
    <source>
        <dbReference type="RuleBase" id="RU000618"/>
    </source>
</evidence>
<dbReference type="CDD" id="cd17748">
    <property type="entry name" value="BRCT_DNA_ligase_like"/>
    <property type="match status" value="1"/>
</dbReference>
<feature type="binding site" evidence="15">
    <location>
        <position position="294"/>
    </location>
    <ligand>
        <name>NAD(+)</name>
        <dbReference type="ChEBI" id="CHEBI:57540"/>
    </ligand>
</feature>
<dbReference type="Pfam" id="PF12826">
    <property type="entry name" value="HHH_2"/>
    <property type="match status" value="1"/>
</dbReference>
<reference evidence="19" key="2">
    <citation type="journal article" date="2016" name="Int. J. Syst. Evol. Microbiol.">
        <title>Complete genome sequence and cell structure of Limnochorda pilosa, a Gram-negative spore-former within the phylum Firmicutes.</title>
        <authorList>
            <person name="Watanabe M."/>
            <person name="Kojima H."/>
            <person name="Fukui M."/>
        </authorList>
    </citation>
    <scope>NUCLEOTIDE SEQUENCE [LARGE SCALE GENOMIC DNA]</scope>
    <source>
        <strain evidence="19">HC45</strain>
    </source>
</reference>
<keyword evidence="6 15" id="KW-0479">Metal-binding</keyword>
<dbReference type="Pfam" id="PF01653">
    <property type="entry name" value="DNA_ligase_aden"/>
    <property type="match status" value="1"/>
</dbReference>
<dbReference type="InterPro" id="IPR013840">
    <property type="entry name" value="DNAligase_N"/>
</dbReference>
<dbReference type="FunFam" id="1.10.150.20:FF:000006">
    <property type="entry name" value="DNA ligase"/>
    <property type="match status" value="1"/>
</dbReference>
<keyword evidence="10 15" id="KW-0520">NAD</keyword>
<dbReference type="PROSITE" id="PS01055">
    <property type="entry name" value="DNA_LIGASE_N1"/>
    <property type="match status" value="1"/>
</dbReference>
<dbReference type="PANTHER" id="PTHR23389">
    <property type="entry name" value="CHROMOSOME TRANSMISSION FIDELITY FACTOR 18"/>
    <property type="match status" value="1"/>
</dbReference>
<name>A0A0K2SNF3_LIMPI</name>
<dbReference type="GO" id="GO:0006281">
    <property type="term" value="P:DNA repair"/>
    <property type="evidence" value="ECO:0007669"/>
    <property type="project" value="UniProtKB-KW"/>
</dbReference>
<dbReference type="InterPro" id="IPR012340">
    <property type="entry name" value="NA-bd_OB-fold"/>
</dbReference>
<evidence type="ECO:0000256" key="1">
    <source>
        <dbReference type="ARBA" id="ARBA00004067"/>
    </source>
</evidence>
<dbReference type="GO" id="GO:0046872">
    <property type="term" value="F:metal ion binding"/>
    <property type="evidence" value="ECO:0007669"/>
    <property type="project" value="UniProtKB-KW"/>
</dbReference>
<sequence length="688" mass="75939">MATEPTEQASRERERLEELRRLIDHHNYRYHVLDDPEVSDAEYDLLVQELRELEARHPEWVTPDSPTQRVGAPPAQGFVPVAHRIPLLSLDNAYRSEELAAWEARLERALGRRPSGYVAELKIDGLAVALTYQEGLLVRGATRGDGRTGEDVTTNLRTIRAIPLRLRRPVSLEVRGEVYMVRSAFEALNAHRERAGEPLFANPRNAAAGSVRQLDPSITAGRPLSIFLYTLSAVEGREQPETHWESLALMRELGLRTNPHVRRCASLDEVLSYVAYWGEHRHEVDYETDGIVVKVDRLDEQERLGATSHAPRWAIAYKFPAEQAVTRVQDIQVNVGRTGAVTPFAILDPVRVGGSTVSRATLHNEDYIREKDVRIGDTVVIQKAGDVIPELVRVLPERRTGGERAFHMPERCPVCGAQVYRPPGEAIARCMGAACPAQLVEGLLHFGSRDAMDIDGLGPAVIGQLVERGWVRDAADLYGLSAAQLEDLERMGKKSAANLVAAVERSRGRGLERLLFALGIRLVGQRAAQDLARHFRTLDRLRAASREELMAVDEVGEKMADSILRWFGEEQNRRLVERLAAAGVSLEAASAAPAEEAGAGRPWEGLKFVLTGTLEGWTRPEATRVIEGLGGEVVGSVSRKTDYVVAGADPGSKLEKARELGRPVLDEAAFRALLEEARREASSGEGVP</sequence>
<dbReference type="SMART" id="SM00532">
    <property type="entry name" value="LIGANc"/>
    <property type="match status" value="1"/>
</dbReference>
<keyword evidence="11 15" id="KW-0234">DNA repair</keyword>
<dbReference type="InterPro" id="IPR010994">
    <property type="entry name" value="RuvA_2-like"/>
</dbReference>
<feature type="binding site" evidence="15">
    <location>
        <begin position="89"/>
        <end position="90"/>
    </location>
    <ligand>
        <name>NAD(+)</name>
        <dbReference type="ChEBI" id="CHEBI:57540"/>
    </ligand>
</feature>
<dbReference type="InterPro" id="IPR013839">
    <property type="entry name" value="DNAligase_adenylation"/>
</dbReference>
<comment type="function">
    <text evidence="1 15">DNA ligase that catalyzes the formation of phosphodiester linkages between 5'-phosphoryl and 3'-hydroxyl groups in double-stranded DNA using NAD as a coenzyme and as the energy source for the reaction. It is essential for DNA replication and repair of damaged DNA.</text>
</comment>
<dbReference type="GO" id="GO:0005829">
    <property type="term" value="C:cytosol"/>
    <property type="evidence" value="ECO:0007669"/>
    <property type="project" value="TreeGrafter"/>
</dbReference>
<keyword evidence="12 15" id="KW-0464">Manganese</keyword>
<feature type="binding site" evidence="15">
    <location>
        <position position="435"/>
    </location>
    <ligand>
        <name>Zn(2+)</name>
        <dbReference type="ChEBI" id="CHEBI:29105"/>
    </ligand>
</feature>
<organism evidence="18 19">
    <name type="scientific">Limnochorda pilosa</name>
    <dbReference type="NCBI Taxonomy" id="1555112"/>
    <lineage>
        <taxon>Bacteria</taxon>
        <taxon>Bacillati</taxon>
        <taxon>Bacillota</taxon>
        <taxon>Limnochordia</taxon>
        <taxon>Limnochordales</taxon>
        <taxon>Limnochordaceae</taxon>
        <taxon>Limnochorda</taxon>
    </lineage>
</organism>
<dbReference type="Pfam" id="PF14520">
    <property type="entry name" value="HHH_5"/>
    <property type="match status" value="1"/>
</dbReference>
<gene>
    <name evidence="15" type="primary">ligA</name>
    <name evidence="18" type="ORF">LIP_2812</name>
</gene>
<evidence type="ECO:0000256" key="4">
    <source>
        <dbReference type="ARBA" id="ARBA00022598"/>
    </source>
</evidence>
<dbReference type="InterPro" id="IPR003583">
    <property type="entry name" value="Hlx-hairpin-Hlx_DNA-bd_motif"/>
</dbReference>
<dbReference type="InterPro" id="IPR001679">
    <property type="entry name" value="DNA_ligase"/>
</dbReference>
<dbReference type="SMART" id="SM00278">
    <property type="entry name" value="HhH1"/>
    <property type="match status" value="3"/>
</dbReference>
<dbReference type="FunFam" id="2.40.50.140:FF:000012">
    <property type="entry name" value="DNA ligase"/>
    <property type="match status" value="1"/>
</dbReference>
<dbReference type="SUPFAM" id="SSF50249">
    <property type="entry name" value="Nucleic acid-binding proteins"/>
    <property type="match status" value="1"/>
</dbReference>
<dbReference type="SUPFAM" id="SSF47781">
    <property type="entry name" value="RuvA domain 2-like"/>
    <property type="match status" value="1"/>
</dbReference>
<evidence type="ECO:0000313" key="19">
    <source>
        <dbReference type="Proteomes" id="UP000065807"/>
    </source>
</evidence>
<keyword evidence="7 15" id="KW-0227">DNA damage</keyword>
<feature type="domain" description="BRCT" evidence="17">
    <location>
        <begin position="598"/>
        <end position="678"/>
    </location>
</feature>
<dbReference type="SUPFAM" id="SSF56091">
    <property type="entry name" value="DNA ligase/mRNA capping enzyme, catalytic domain"/>
    <property type="match status" value="1"/>
</dbReference>
<dbReference type="PIRSF" id="PIRSF001604">
    <property type="entry name" value="LigA"/>
    <property type="match status" value="1"/>
</dbReference>
<dbReference type="FunFam" id="1.10.150.20:FF:000007">
    <property type="entry name" value="DNA ligase"/>
    <property type="match status" value="1"/>
</dbReference>
<evidence type="ECO:0000256" key="2">
    <source>
        <dbReference type="ARBA" id="ARBA00012722"/>
    </source>
</evidence>
<dbReference type="GO" id="GO:0006260">
    <property type="term" value="P:DNA replication"/>
    <property type="evidence" value="ECO:0007669"/>
    <property type="project" value="UniProtKB-KW"/>
</dbReference>
<evidence type="ECO:0000256" key="6">
    <source>
        <dbReference type="ARBA" id="ARBA00022723"/>
    </source>
</evidence>
<dbReference type="KEGG" id="lpil:LIP_2812"/>
<dbReference type="InterPro" id="IPR036420">
    <property type="entry name" value="BRCT_dom_sf"/>
</dbReference>
<dbReference type="CDD" id="cd00114">
    <property type="entry name" value="LIGANc"/>
    <property type="match status" value="1"/>
</dbReference>
<feature type="binding site" evidence="15">
    <location>
        <begin position="40"/>
        <end position="44"/>
    </location>
    <ligand>
        <name>NAD(+)</name>
        <dbReference type="ChEBI" id="CHEBI:57540"/>
    </ligand>
</feature>
<dbReference type="Gene3D" id="6.20.10.30">
    <property type="match status" value="1"/>
</dbReference>
<dbReference type="FunFam" id="1.10.287.610:FF:000002">
    <property type="entry name" value="DNA ligase"/>
    <property type="match status" value="1"/>
</dbReference>
<dbReference type="Gene3D" id="1.10.287.610">
    <property type="entry name" value="Helix hairpin bin"/>
    <property type="match status" value="1"/>
</dbReference>
<feature type="binding site" evidence="15">
    <location>
        <position position="415"/>
    </location>
    <ligand>
        <name>Zn(2+)</name>
        <dbReference type="ChEBI" id="CHEBI:29105"/>
    </ligand>
</feature>
<dbReference type="Proteomes" id="UP000065807">
    <property type="component" value="Chromosome"/>
</dbReference>
<dbReference type="EMBL" id="AP014924">
    <property type="protein sequence ID" value="BAS28641.1"/>
    <property type="molecule type" value="Genomic_DNA"/>
</dbReference>
<dbReference type="FunFam" id="3.30.470.30:FF:000001">
    <property type="entry name" value="DNA ligase"/>
    <property type="match status" value="1"/>
</dbReference>
<evidence type="ECO:0000256" key="12">
    <source>
        <dbReference type="ARBA" id="ARBA00023211"/>
    </source>
</evidence>
<keyword evidence="5 15" id="KW-0235">DNA replication</keyword>
<feature type="binding site" evidence="15">
    <location>
        <position position="177"/>
    </location>
    <ligand>
        <name>NAD(+)</name>
        <dbReference type="ChEBI" id="CHEBI:57540"/>
    </ligand>
</feature>
<dbReference type="Gene3D" id="2.40.50.140">
    <property type="entry name" value="Nucleic acid-binding proteins"/>
    <property type="match status" value="1"/>
</dbReference>
<proteinExistence type="inferred from homology"/>
<feature type="active site" description="N6-AMP-lysine intermediate" evidence="15">
    <location>
        <position position="122"/>
    </location>
</feature>
<dbReference type="GO" id="GO:0003677">
    <property type="term" value="F:DNA binding"/>
    <property type="evidence" value="ECO:0007669"/>
    <property type="project" value="InterPro"/>
</dbReference>
<dbReference type="AlphaFoldDB" id="A0A0K2SNF3"/>
<dbReference type="Gene3D" id="3.30.470.30">
    <property type="entry name" value="DNA ligase/mRNA capping enzyme"/>
    <property type="match status" value="1"/>
</dbReference>
<dbReference type="PATRIC" id="fig|1555112.3.peg.2856"/>
<evidence type="ECO:0000256" key="3">
    <source>
        <dbReference type="ARBA" id="ARBA00013308"/>
    </source>
</evidence>
<dbReference type="STRING" id="1555112.LIP_2812"/>
<dbReference type="Gene3D" id="3.40.50.10190">
    <property type="entry name" value="BRCT domain"/>
    <property type="match status" value="1"/>
</dbReference>
<dbReference type="GO" id="GO:0003911">
    <property type="term" value="F:DNA ligase (NAD+) activity"/>
    <property type="evidence" value="ECO:0007669"/>
    <property type="project" value="UniProtKB-UniRule"/>
</dbReference>
<evidence type="ECO:0000256" key="11">
    <source>
        <dbReference type="ARBA" id="ARBA00023204"/>
    </source>
</evidence>
<evidence type="ECO:0000256" key="10">
    <source>
        <dbReference type="ARBA" id="ARBA00023027"/>
    </source>
</evidence>
<dbReference type="HAMAP" id="MF_01588">
    <property type="entry name" value="DNA_ligase_A"/>
    <property type="match status" value="1"/>
</dbReference>
<accession>A0A0K2SNF3</accession>
<dbReference type="PANTHER" id="PTHR23389:SF9">
    <property type="entry name" value="DNA LIGASE"/>
    <property type="match status" value="1"/>
</dbReference>
<dbReference type="SUPFAM" id="SSF52113">
    <property type="entry name" value="BRCT domain"/>
    <property type="match status" value="1"/>
</dbReference>
<dbReference type="SMART" id="SM00292">
    <property type="entry name" value="BRCT"/>
    <property type="match status" value="1"/>
</dbReference>
<dbReference type="InterPro" id="IPR018239">
    <property type="entry name" value="DNA_ligase_AS"/>
</dbReference>
<keyword evidence="4 15" id="KW-0436">Ligase</keyword>
<evidence type="ECO:0000256" key="13">
    <source>
        <dbReference type="ARBA" id="ARBA00034005"/>
    </source>
</evidence>
<evidence type="ECO:0000256" key="8">
    <source>
        <dbReference type="ARBA" id="ARBA00022833"/>
    </source>
</evidence>
<feature type="binding site" evidence="15">
    <location>
        <position position="120"/>
    </location>
    <ligand>
        <name>NAD(+)</name>
        <dbReference type="ChEBI" id="CHEBI:57540"/>
    </ligand>
</feature>
<reference evidence="19" key="1">
    <citation type="submission" date="2015-07" db="EMBL/GenBank/DDBJ databases">
        <title>Complete genome sequence and phylogenetic analysis of Limnochorda pilosa.</title>
        <authorList>
            <person name="Watanabe M."/>
            <person name="Kojima H."/>
            <person name="Fukui M."/>
        </authorList>
    </citation>
    <scope>NUCLEOTIDE SEQUENCE [LARGE SCALE GENOMIC DNA]</scope>
    <source>
        <strain evidence="19">HC45</strain>
    </source>
</reference>